<dbReference type="AlphaFoldDB" id="A0A1J4KSX1"/>
<dbReference type="Proteomes" id="UP000179807">
    <property type="component" value="Unassembled WGS sequence"/>
</dbReference>
<dbReference type="EMBL" id="MLAK01000553">
    <property type="protein sequence ID" value="OHT12884.1"/>
    <property type="molecule type" value="Genomic_DNA"/>
</dbReference>
<dbReference type="GeneID" id="94834123"/>
<evidence type="ECO:0000313" key="1">
    <source>
        <dbReference type="EMBL" id="OHT12884.1"/>
    </source>
</evidence>
<name>A0A1J4KSX1_9EUKA</name>
<protein>
    <submittedName>
        <fullName evidence="1">Uncharacterized protein</fullName>
    </submittedName>
</protein>
<organism evidence="1 2">
    <name type="scientific">Tritrichomonas foetus</name>
    <dbReference type="NCBI Taxonomy" id="1144522"/>
    <lineage>
        <taxon>Eukaryota</taxon>
        <taxon>Metamonada</taxon>
        <taxon>Parabasalia</taxon>
        <taxon>Tritrichomonadida</taxon>
        <taxon>Tritrichomonadidae</taxon>
        <taxon>Tritrichomonas</taxon>
    </lineage>
</organism>
<sequence length="121" mass="13627">MNIEPRNKPFDYQGNEIIIDNEEIRNFQYKLDKKIKINASLTTCEAAFGVGLATFDPDTSESFGGIPANKSIIGVPGNCKFYITANENCGMINIGHCNTTNEYEMKLLINTIFFLHNQNKQ</sequence>
<dbReference type="RefSeq" id="XP_068366020.1">
    <property type="nucleotide sequence ID" value="XM_068499419.1"/>
</dbReference>
<dbReference type="VEuPathDB" id="TrichDB:TRFO_17155"/>
<evidence type="ECO:0000313" key="2">
    <source>
        <dbReference type="Proteomes" id="UP000179807"/>
    </source>
</evidence>
<keyword evidence="2" id="KW-1185">Reference proteome</keyword>
<proteinExistence type="predicted"/>
<reference evidence="1" key="1">
    <citation type="submission" date="2016-10" db="EMBL/GenBank/DDBJ databases">
        <authorList>
            <person name="Benchimol M."/>
            <person name="Almeida L.G."/>
            <person name="Vasconcelos A.T."/>
            <person name="Perreira-Neves A."/>
            <person name="Rosa I.A."/>
            <person name="Tasca T."/>
            <person name="Bogo M.R."/>
            <person name="de Souza W."/>
        </authorList>
    </citation>
    <scope>NUCLEOTIDE SEQUENCE [LARGE SCALE GENOMIC DNA]</scope>
    <source>
        <strain evidence="1">K</strain>
    </source>
</reference>
<comment type="caution">
    <text evidence="1">The sequence shown here is derived from an EMBL/GenBank/DDBJ whole genome shotgun (WGS) entry which is preliminary data.</text>
</comment>
<gene>
    <name evidence="1" type="ORF">TRFO_17155</name>
</gene>
<accession>A0A1J4KSX1</accession>